<evidence type="ECO:0000313" key="2">
    <source>
        <dbReference type="EMBL" id="KIQ02410.1"/>
    </source>
</evidence>
<evidence type="ECO:0000313" key="3">
    <source>
        <dbReference type="Proteomes" id="UP000035017"/>
    </source>
</evidence>
<gene>
    <name evidence="2" type="ORF">RU07_11765</name>
</gene>
<reference evidence="2 3" key="1">
    <citation type="submission" date="2014-12" db="EMBL/GenBank/DDBJ databases">
        <title>16Stimator: statistical estimation of ribosomal gene copy numbers from draft genome assemblies.</title>
        <authorList>
            <person name="Perisin M.A."/>
            <person name="Vetter M."/>
            <person name="Gilbert J.A."/>
            <person name="Bergelson J."/>
        </authorList>
    </citation>
    <scope>NUCLEOTIDE SEQUENCE [LARGE SCALE GENOMIC DNA]</scope>
    <source>
        <strain evidence="2 3">MEJ076</strain>
    </source>
</reference>
<sequence>MTVGFPSVGRRFISSEDPWDQQRDYSLLLGDGNQALANKDVFGIVDISAIPPEARKFRPLHGSEERKHFDAVEDYASKLLGESSKSLPHMTLASSIAKRTKDSLDFVEICLRMLVADGTLTVKATKSDYLLGLSADGKQKERQRSFAASFAHELTTQAERIAGLVSHRVTVGTYREELLRELLQRHIPQRFRAATGFILGVEQQLDIIIYDAVEHAAIFQTGNLVVVPPESVRAIIEVKSSLTPEYLRDALDHLDGLQYAPGFGQPPAFTGVFAFTRPGTSEALLDVLDDYYREDTPEEFDLSRKGMILKAIDPIDAVCVLRSDIFSVDYAAIEIEKGMRILSPVALELENSSEREFQASWFFTRLSQYLRYPFDGPKLGQGIGAMMTGQTIPKAFRLMNGSKSWGVYTSMAKEVASDAGLDDPAREFEADWKRFSGWLAGGSW</sequence>
<dbReference type="EMBL" id="JXQV01000010">
    <property type="protein sequence ID" value="KIQ02410.1"/>
    <property type="molecule type" value="Genomic_DNA"/>
</dbReference>
<name>A0A0D0KYM1_AGRTU</name>
<feature type="domain" description="DUF6602" evidence="1">
    <location>
        <begin position="165"/>
        <end position="255"/>
    </location>
</feature>
<dbReference type="OrthoDB" id="1494246at2"/>
<dbReference type="Pfam" id="PF20247">
    <property type="entry name" value="DUF6602"/>
    <property type="match status" value="1"/>
</dbReference>
<protein>
    <recommendedName>
        <fullName evidence="1">DUF6602 domain-containing protein</fullName>
    </recommendedName>
</protein>
<dbReference type="Proteomes" id="UP000035017">
    <property type="component" value="Unassembled WGS sequence"/>
</dbReference>
<evidence type="ECO:0000259" key="1">
    <source>
        <dbReference type="Pfam" id="PF20247"/>
    </source>
</evidence>
<accession>A0A0D0KYM1</accession>
<dbReference type="InterPro" id="IPR046537">
    <property type="entry name" value="DUF6602"/>
</dbReference>
<comment type="caution">
    <text evidence="2">The sequence shown here is derived from an EMBL/GenBank/DDBJ whole genome shotgun (WGS) entry which is preliminary data.</text>
</comment>
<dbReference type="CDD" id="cd21173">
    <property type="entry name" value="NucC-like"/>
    <property type="match status" value="1"/>
</dbReference>
<proteinExistence type="predicted"/>
<organism evidence="2 3">
    <name type="scientific">Agrobacterium tumefaciens</name>
    <dbReference type="NCBI Taxonomy" id="358"/>
    <lineage>
        <taxon>Bacteria</taxon>
        <taxon>Pseudomonadati</taxon>
        <taxon>Pseudomonadota</taxon>
        <taxon>Alphaproteobacteria</taxon>
        <taxon>Hyphomicrobiales</taxon>
        <taxon>Rhizobiaceae</taxon>
        <taxon>Rhizobium/Agrobacterium group</taxon>
        <taxon>Agrobacterium</taxon>
        <taxon>Agrobacterium tumefaciens complex</taxon>
    </lineage>
</organism>
<dbReference type="AlphaFoldDB" id="A0A0D0KYM1"/>